<dbReference type="PANTHER" id="PTHR30576">
    <property type="entry name" value="COLANIC BIOSYNTHESIS UDP-GLUCOSE LIPID CARRIER TRANSFERASE"/>
    <property type="match status" value="1"/>
</dbReference>
<dbReference type="Pfam" id="PF02397">
    <property type="entry name" value="Bac_transf"/>
    <property type="match status" value="1"/>
</dbReference>
<dbReference type="EMBL" id="LGKN01000005">
    <property type="protein sequence ID" value="KPL87663.1"/>
    <property type="molecule type" value="Genomic_DNA"/>
</dbReference>
<sequence length="486" mass="55655">MCGSQGGGFMSRKPTINPWLVRLGMMALDAILINVAFFAAYYMRYVLEWGRPVDPAFQVPYRQYLAVALVYTLLALLTFAVEGLYHRRRTASLLEELYAIFNGTTTAVVLMIAVFFFYRPQFYSRLIFVYAALLTMALLGAARIVERIVLYQLRKRGIGVARLLIVGGGETGRTLMRHVMAHPELGYEIVGFVDDDPQRLQHIGRFKPLGTTDELPRLVEELQVDEVIITLPWQYHRKIMRILAQCERQNVRSRIVPDMFQLSLSHVDFDDIKGIPIIGIKEPALHGWRFTVKRLMDVVLASVLLVIAAPLMALIALLIKLDSPGPVLFKQTRVGRFGKPFTMYKFRTMYVNAEEMLEKLKQYNEADGPLFKMRNDPRRTRVGRWLRKFSLDELPQLWNVLKGDMSLVGPRPGLPSEVEQYEPWHRKRLEVPPGLTGLWQTSGRSDVSFDEMCLLDIYYAEHWSPLLDAIICLKTIPAVLTGRGAY</sequence>
<evidence type="ECO:0000313" key="10">
    <source>
        <dbReference type="Proteomes" id="UP000050502"/>
    </source>
</evidence>
<comment type="caution">
    <text evidence="9">The sequence shown here is derived from an EMBL/GenBank/DDBJ whole genome shotgun (WGS) entry which is preliminary data.</text>
</comment>
<keyword evidence="5 7" id="KW-1133">Transmembrane helix</keyword>
<feature type="domain" description="Bacterial sugar transferase" evidence="8">
    <location>
        <begin position="293"/>
        <end position="480"/>
    </location>
</feature>
<dbReference type="Pfam" id="PF13727">
    <property type="entry name" value="CoA_binding_3"/>
    <property type="match status" value="1"/>
</dbReference>
<evidence type="ECO:0000256" key="5">
    <source>
        <dbReference type="ARBA" id="ARBA00022989"/>
    </source>
</evidence>
<evidence type="ECO:0000256" key="3">
    <source>
        <dbReference type="ARBA" id="ARBA00022679"/>
    </source>
</evidence>
<gene>
    <name evidence="9" type="ORF">SE16_08585</name>
</gene>
<dbReference type="PANTHER" id="PTHR30576:SF10">
    <property type="entry name" value="SLL5057 PROTEIN"/>
    <property type="match status" value="1"/>
</dbReference>
<protein>
    <recommendedName>
        <fullName evidence="8">Bacterial sugar transferase domain-containing protein</fullName>
    </recommendedName>
</protein>
<dbReference type="AlphaFoldDB" id="A0A0P6YR77"/>
<organism evidence="9 10">
    <name type="scientific">Ardenticatena maritima</name>
    <dbReference type="NCBI Taxonomy" id="872965"/>
    <lineage>
        <taxon>Bacteria</taxon>
        <taxon>Bacillati</taxon>
        <taxon>Chloroflexota</taxon>
        <taxon>Ardenticatenia</taxon>
        <taxon>Ardenticatenales</taxon>
        <taxon>Ardenticatenaceae</taxon>
        <taxon>Ardenticatena</taxon>
    </lineage>
</organism>
<keyword evidence="6 7" id="KW-0472">Membrane</keyword>
<dbReference type="InterPro" id="IPR003362">
    <property type="entry name" value="Bact_transf"/>
</dbReference>
<dbReference type="InterPro" id="IPR017473">
    <property type="entry name" value="Undecaprenyl-P_gluc_Ptfrase"/>
</dbReference>
<name>A0A0P6YR77_9CHLR</name>
<dbReference type="NCBIfam" id="TIGR03025">
    <property type="entry name" value="EPS_sugtrans"/>
    <property type="match status" value="1"/>
</dbReference>
<comment type="subcellular location">
    <subcellularLocation>
        <location evidence="1">Membrane</location>
        <topology evidence="1">Multi-pass membrane protein</topology>
    </subcellularLocation>
</comment>
<feature type="transmembrane region" description="Helical" evidence="7">
    <location>
        <begin position="97"/>
        <end position="118"/>
    </location>
</feature>
<keyword evidence="3" id="KW-0808">Transferase</keyword>
<feature type="transmembrane region" description="Helical" evidence="7">
    <location>
        <begin position="63"/>
        <end position="85"/>
    </location>
</feature>
<dbReference type="Gene3D" id="3.40.50.720">
    <property type="entry name" value="NAD(P)-binding Rossmann-like Domain"/>
    <property type="match status" value="1"/>
</dbReference>
<dbReference type="InterPro" id="IPR017475">
    <property type="entry name" value="EPS_sugar_tfrase"/>
</dbReference>
<proteinExistence type="inferred from homology"/>
<dbReference type="PATRIC" id="fig|872965.6.peg.1756"/>
<dbReference type="NCBIfam" id="TIGR03023">
    <property type="entry name" value="WcaJ_sugtrans"/>
    <property type="match status" value="1"/>
</dbReference>
<dbReference type="GO" id="GO:0016020">
    <property type="term" value="C:membrane"/>
    <property type="evidence" value="ECO:0007669"/>
    <property type="project" value="UniProtKB-SubCell"/>
</dbReference>
<feature type="transmembrane region" description="Helical" evidence="7">
    <location>
        <begin position="298"/>
        <end position="319"/>
    </location>
</feature>
<dbReference type="Proteomes" id="UP000050502">
    <property type="component" value="Unassembled WGS sequence"/>
</dbReference>
<evidence type="ECO:0000259" key="8">
    <source>
        <dbReference type="Pfam" id="PF02397"/>
    </source>
</evidence>
<reference evidence="9 10" key="1">
    <citation type="submission" date="2015-07" db="EMBL/GenBank/DDBJ databases">
        <title>Whole genome sequence of Ardenticatena maritima DSM 23922.</title>
        <authorList>
            <person name="Hemp J."/>
            <person name="Ward L.M."/>
            <person name="Pace L.A."/>
            <person name="Fischer W.W."/>
        </authorList>
    </citation>
    <scope>NUCLEOTIDE SEQUENCE [LARGE SCALE GENOMIC DNA]</scope>
    <source>
        <strain evidence="9 10">110S</strain>
    </source>
</reference>
<comment type="similarity">
    <text evidence="2">Belongs to the bacterial sugar transferase family.</text>
</comment>
<evidence type="ECO:0000313" key="9">
    <source>
        <dbReference type="EMBL" id="KPL87663.1"/>
    </source>
</evidence>
<dbReference type="SUPFAM" id="SSF51735">
    <property type="entry name" value="NAD(P)-binding Rossmann-fold domains"/>
    <property type="match status" value="1"/>
</dbReference>
<evidence type="ECO:0000256" key="6">
    <source>
        <dbReference type="ARBA" id="ARBA00023136"/>
    </source>
</evidence>
<feature type="transmembrane region" description="Helical" evidence="7">
    <location>
        <begin position="20"/>
        <end position="43"/>
    </location>
</feature>
<evidence type="ECO:0000256" key="2">
    <source>
        <dbReference type="ARBA" id="ARBA00006464"/>
    </source>
</evidence>
<evidence type="ECO:0000256" key="1">
    <source>
        <dbReference type="ARBA" id="ARBA00004141"/>
    </source>
</evidence>
<evidence type="ECO:0000256" key="7">
    <source>
        <dbReference type="SAM" id="Phobius"/>
    </source>
</evidence>
<keyword evidence="4 7" id="KW-0812">Transmembrane</keyword>
<accession>A0A0P6YR77</accession>
<evidence type="ECO:0000256" key="4">
    <source>
        <dbReference type="ARBA" id="ARBA00022692"/>
    </source>
</evidence>
<dbReference type="GO" id="GO:0016780">
    <property type="term" value="F:phosphotransferase activity, for other substituted phosphate groups"/>
    <property type="evidence" value="ECO:0007669"/>
    <property type="project" value="TreeGrafter"/>
</dbReference>
<dbReference type="InterPro" id="IPR036291">
    <property type="entry name" value="NAD(P)-bd_dom_sf"/>
</dbReference>
<feature type="transmembrane region" description="Helical" evidence="7">
    <location>
        <begin position="124"/>
        <end position="145"/>
    </location>
</feature>